<reference evidence="4" key="1">
    <citation type="submission" date="2019-11" db="EMBL/GenBank/DDBJ databases">
        <title>Spread of Macrolides and rifampicin resistant Rhodococcus equi in clinical isolates in the USA.</title>
        <authorList>
            <person name="Alvarez-Narvaez S."/>
            <person name="Huber L."/>
            <person name="Cohen N.D."/>
            <person name="Slovis N."/>
            <person name="Greiter M."/>
            <person name="Giguere S."/>
            <person name="Hart K."/>
        </authorList>
    </citation>
    <scope>NUCLEOTIDE SEQUENCE</scope>
    <source>
        <strain evidence="4">Lh_5</strain>
    </source>
</reference>
<evidence type="ECO:0000256" key="1">
    <source>
        <dbReference type="SAM" id="MobiDB-lite"/>
    </source>
</evidence>
<feature type="transmembrane region" description="Helical" evidence="2">
    <location>
        <begin position="35"/>
        <end position="54"/>
    </location>
</feature>
<feature type="region of interest" description="Disordered" evidence="1">
    <location>
        <begin position="161"/>
        <end position="212"/>
    </location>
</feature>
<proteinExistence type="predicted"/>
<dbReference type="AlphaFoldDB" id="A0AAE3BCS2"/>
<comment type="caution">
    <text evidence="4">The sequence shown here is derived from an EMBL/GenBank/DDBJ whole genome shotgun (WGS) entry which is preliminary data.</text>
</comment>
<feature type="transmembrane region" description="Helical" evidence="2">
    <location>
        <begin position="75"/>
        <end position="102"/>
    </location>
</feature>
<keyword evidence="2" id="KW-0472">Membrane</keyword>
<evidence type="ECO:0000256" key="2">
    <source>
        <dbReference type="SAM" id="Phobius"/>
    </source>
</evidence>
<dbReference type="NCBIfam" id="NF037996">
    <property type="entry name" value="B-4DMT"/>
    <property type="match status" value="1"/>
</dbReference>
<feature type="compositionally biased region" description="Gly residues" evidence="1">
    <location>
        <begin position="200"/>
        <end position="212"/>
    </location>
</feature>
<dbReference type="EMBL" id="WUYC01000011">
    <property type="protein sequence ID" value="MBM4717117.1"/>
    <property type="molecule type" value="Genomic_DNA"/>
</dbReference>
<gene>
    <name evidence="3" type="ORF">GS551_23525</name>
    <name evidence="4" type="ORF">GS551_23590</name>
</gene>
<evidence type="ECO:0000313" key="4">
    <source>
        <dbReference type="EMBL" id="MBM4717117.1"/>
    </source>
</evidence>
<organism evidence="4 5">
    <name type="scientific">Rhodococcus hoagii</name>
    <name type="common">Corynebacterium equii</name>
    <dbReference type="NCBI Taxonomy" id="43767"/>
    <lineage>
        <taxon>Bacteria</taxon>
        <taxon>Bacillati</taxon>
        <taxon>Actinomycetota</taxon>
        <taxon>Actinomycetes</taxon>
        <taxon>Mycobacteriales</taxon>
        <taxon>Nocardiaceae</taxon>
        <taxon>Prescottella</taxon>
    </lineage>
</organism>
<evidence type="ECO:0000313" key="3">
    <source>
        <dbReference type="EMBL" id="MBM4717106.1"/>
    </source>
</evidence>
<name>A0AAE3BCS2_RHOHA</name>
<dbReference type="EMBL" id="WUYC01000010">
    <property type="protein sequence ID" value="MBM4717106.1"/>
    <property type="molecule type" value="Genomic_DNA"/>
</dbReference>
<sequence length="212" mass="22491">MNGWVVRGLGLALVHAVVRTFLGAAVTQWPQQGSILRWFSLILVILAAFLWGAFDGIRDRRANPDPDDAADLTMMWLKAAFVAGILAGAVSWLVGLIFDIAVTNGSLFFEVTSGAAFTVLLVFVPASVAVALGRFLAGRESKSSDGAVAYEHDADLEVEENTAENYADSEWSYEHGNESGYNPAADESATEVFSPVDPDGGQGGGGAHRADK</sequence>
<dbReference type="Proteomes" id="UP000706122">
    <property type="component" value="Unassembled WGS sequence"/>
</dbReference>
<keyword evidence="2" id="KW-0812">Transmembrane</keyword>
<feature type="transmembrane region" description="Helical" evidence="2">
    <location>
        <begin position="114"/>
        <end position="137"/>
    </location>
</feature>
<dbReference type="InterPro" id="IPR047958">
    <property type="entry name" value="B-4DMT-like"/>
</dbReference>
<keyword evidence="2" id="KW-1133">Transmembrane helix</keyword>
<evidence type="ECO:0000313" key="5">
    <source>
        <dbReference type="Proteomes" id="UP000706122"/>
    </source>
</evidence>
<accession>A0AAE3BCS2</accession>
<protein>
    <submittedName>
        <fullName evidence="4">Uncharacterized protein</fullName>
    </submittedName>
</protein>